<dbReference type="EMBL" id="CP079194">
    <property type="protein sequence ID" value="QXT40197.1"/>
    <property type="molecule type" value="Genomic_DNA"/>
</dbReference>
<dbReference type="InterPro" id="IPR003018">
    <property type="entry name" value="GAF"/>
</dbReference>
<dbReference type="Pfam" id="PF01590">
    <property type="entry name" value="GAF"/>
    <property type="match status" value="1"/>
</dbReference>
<name>A0A8F6TWF5_9RHOB</name>
<organism evidence="2 3">
    <name type="scientific">Gymnodinialimonas ceratoperidinii</name>
    <dbReference type="NCBI Taxonomy" id="2856823"/>
    <lineage>
        <taxon>Bacteria</taxon>
        <taxon>Pseudomonadati</taxon>
        <taxon>Pseudomonadota</taxon>
        <taxon>Alphaproteobacteria</taxon>
        <taxon>Rhodobacterales</taxon>
        <taxon>Paracoccaceae</taxon>
        <taxon>Gymnodinialimonas</taxon>
    </lineage>
</organism>
<accession>A0A8F6TWF5</accession>
<dbReference type="PANTHER" id="PTHR43102:SF2">
    <property type="entry name" value="GAF DOMAIN-CONTAINING PROTEIN"/>
    <property type="match status" value="1"/>
</dbReference>
<dbReference type="PANTHER" id="PTHR43102">
    <property type="entry name" value="SLR1143 PROTEIN"/>
    <property type="match status" value="1"/>
</dbReference>
<dbReference type="Proteomes" id="UP000825009">
    <property type="component" value="Chromosome"/>
</dbReference>
<proteinExistence type="predicted"/>
<sequence>MPKPLDNEGEFPSVAPQDHEQILGDTERLNSLAQTGLMDSDKEEGFDRLSRLASRLLGVPVSLVSLVDSKRQFFKAEEGLQGHYAETRETPLTHSFCQYVVTTEESLAVVDAREHPLLSDNAAIEDLNVIAYLGEPLHAPDGAIIGSFCAISDQPRT</sequence>
<protein>
    <submittedName>
        <fullName evidence="2">GAF domain-containing protein</fullName>
    </submittedName>
</protein>
<evidence type="ECO:0000259" key="1">
    <source>
        <dbReference type="Pfam" id="PF01590"/>
    </source>
</evidence>
<dbReference type="AlphaFoldDB" id="A0A8F6TWF5"/>
<dbReference type="KEGG" id="gce:KYE46_02760"/>
<gene>
    <name evidence="2" type="ORF">KYE46_02760</name>
</gene>
<dbReference type="RefSeq" id="WP_219003302.1">
    <property type="nucleotide sequence ID" value="NZ_CP079194.1"/>
</dbReference>
<reference evidence="2 3" key="1">
    <citation type="submission" date="2021-07" db="EMBL/GenBank/DDBJ databases">
        <title>A novel Jannaschia species isolated from marine dinoflagellate Ceratoperidinium margalefii.</title>
        <authorList>
            <person name="Jiang Y."/>
            <person name="Li Z."/>
        </authorList>
    </citation>
    <scope>NUCLEOTIDE SEQUENCE [LARGE SCALE GENOMIC DNA]</scope>
    <source>
        <strain evidence="2 3">J12C1-MA-4</strain>
    </source>
</reference>
<evidence type="ECO:0000313" key="2">
    <source>
        <dbReference type="EMBL" id="QXT40197.1"/>
    </source>
</evidence>
<keyword evidence="3" id="KW-1185">Reference proteome</keyword>
<evidence type="ECO:0000313" key="3">
    <source>
        <dbReference type="Proteomes" id="UP000825009"/>
    </source>
</evidence>
<feature type="domain" description="GAF" evidence="1">
    <location>
        <begin position="43"/>
        <end position="155"/>
    </location>
</feature>